<dbReference type="AlphaFoldDB" id="A0A2D3VPY0"/>
<evidence type="ECO:0000313" key="2">
    <source>
        <dbReference type="Proteomes" id="UP000225277"/>
    </source>
</evidence>
<protein>
    <submittedName>
        <fullName evidence="1">Uncharacterized protein</fullName>
    </submittedName>
</protein>
<gene>
    <name evidence="1" type="ORF">RCC_10963</name>
</gene>
<organism evidence="1 2">
    <name type="scientific">Ramularia collo-cygni</name>
    <dbReference type="NCBI Taxonomy" id="112498"/>
    <lineage>
        <taxon>Eukaryota</taxon>
        <taxon>Fungi</taxon>
        <taxon>Dikarya</taxon>
        <taxon>Ascomycota</taxon>
        <taxon>Pezizomycotina</taxon>
        <taxon>Dothideomycetes</taxon>
        <taxon>Dothideomycetidae</taxon>
        <taxon>Mycosphaerellales</taxon>
        <taxon>Mycosphaerellaceae</taxon>
        <taxon>Ramularia</taxon>
    </lineage>
</organism>
<dbReference type="GeneID" id="35605998"/>
<name>A0A2D3VPY0_9PEZI</name>
<proteinExistence type="predicted"/>
<dbReference type="Proteomes" id="UP000225277">
    <property type="component" value="Unassembled WGS sequence"/>
</dbReference>
<sequence>MDDRCERFESNLHVIDTQVTVPSVTKAGITSSTFLSSTPHAVHFSSSAPLPSTHVPLSSLRHQSVTTASVAAAMANQADVSVRQNQSRDTNICSTFPGELTLGERICDLPRELYDEVLKYTVQHCRHRLQQLSSWSLPETSLAWQTPRASLRDIKVSCLVQYLVEMVEAGQNGGLDYGDTLRNMAQVFEAHPAATRFFLDNLRPESCDLLEAAEVLRTFLLARKHVKTTLVPTPEFKDGRFDGLDELSDELDQMHEQNLPTLLYTAVRGTKEGGSLAEPW</sequence>
<keyword evidence="2" id="KW-1185">Reference proteome</keyword>
<evidence type="ECO:0000313" key="1">
    <source>
        <dbReference type="EMBL" id="CZT25234.1"/>
    </source>
</evidence>
<reference evidence="1 2" key="1">
    <citation type="submission" date="2016-03" db="EMBL/GenBank/DDBJ databases">
        <authorList>
            <person name="Ploux O."/>
        </authorList>
    </citation>
    <scope>NUCLEOTIDE SEQUENCE [LARGE SCALE GENOMIC DNA]</scope>
    <source>
        <strain evidence="1 2">URUG2</strain>
    </source>
</reference>
<dbReference type="RefSeq" id="XP_023631957.1">
    <property type="nucleotide sequence ID" value="XM_023776189.1"/>
</dbReference>
<accession>A0A2D3VPY0</accession>
<dbReference type="EMBL" id="FJUY01000025">
    <property type="protein sequence ID" value="CZT25234.1"/>
    <property type="molecule type" value="Genomic_DNA"/>
</dbReference>